<gene>
    <name evidence="15" type="ORF">BCR41DRAFT_353461</name>
</gene>
<keyword evidence="7" id="KW-0904">Protein phosphatase</keyword>
<dbReference type="PANTHER" id="PTHR48493">
    <property type="entry name" value="UBIQUITIN-LIKE DOMAIN-CONTAINING CTD PHOSPHATASE 1"/>
    <property type="match status" value="1"/>
</dbReference>
<dbReference type="GO" id="GO:0005634">
    <property type="term" value="C:nucleus"/>
    <property type="evidence" value="ECO:0007669"/>
    <property type="project" value="UniProtKB-SubCell"/>
</dbReference>
<reference evidence="15 16" key="1">
    <citation type="submission" date="2016-07" db="EMBL/GenBank/DDBJ databases">
        <title>Pervasive Adenine N6-methylation of Active Genes in Fungi.</title>
        <authorList>
            <consortium name="DOE Joint Genome Institute"/>
            <person name="Mondo S.J."/>
            <person name="Dannebaum R.O."/>
            <person name="Kuo R.C."/>
            <person name="Labutti K."/>
            <person name="Haridas S."/>
            <person name="Kuo A."/>
            <person name="Salamov A."/>
            <person name="Ahrendt S.R."/>
            <person name="Lipzen A."/>
            <person name="Sullivan W."/>
            <person name="Andreopoulos W.B."/>
            <person name="Clum A."/>
            <person name="Lindquist E."/>
            <person name="Daum C."/>
            <person name="Ramamoorthy G.K."/>
            <person name="Gryganskyi A."/>
            <person name="Culley D."/>
            <person name="Magnuson J.K."/>
            <person name="James T.Y."/>
            <person name="O'Malley M.A."/>
            <person name="Stajich J.E."/>
            <person name="Spatafora J.W."/>
            <person name="Visel A."/>
            <person name="Grigoriev I.V."/>
        </authorList>
    </citation>
    <scope>NUCLEOTIDE SEQUENCE [LARGE SCALE GENOMIC DNA]</scope>
    <source>
        <strain evidence="15 16">NRRL 3116</strain>
    </source>
</reference>
<evidence type="ECO:0000256" key="7">
    <source>
        <dbReference type="ARBA" id="ARBA00022912"/>
    </source>
</evidence>
<evidence type="ECO:0000256" key="8">
    <source>
        <dbReference type="ARBA" id="ARBA00023242"/>
    </source>
</evidence>
<dbReference type="Proteomes" id="UP000193648">
    <property type="component" value="Unassembled WGS sequence"/>
</dbReference>
<feature type="domain" description="FCP1 homology" evidence="14">
    <location>
        <begin position="225"/>
        <end position="388"/>
    </location>
</feature>
<dbReference type="RefSeq" id="XP_021881409.1">
    <property type="nucleotide sequence ID" value="XM_022024152.1"/>
</dbReference>
<dbReference type="GO" id="GO:0090364">
    <property type="term" value="P:regulation of proteasome assembly"/>
    <property type="evidence" value="ECO:0007669"/>
    <property type="project" value="InterPro"/>
</dbReference>
<dbReference type="AlphaFoldDB" id="A0A1Y2GPF6"/>
<dbReference type="SUPFAM" id="SSF56784">
    <property type="entry name" value="HAD-like"/>
    <property type="match status" value="1"/>
</dbReference>
<keyword evidence="16" id="KW-1185">Reference proteome</keyword>
<comment type="caution">
    <text evidence="15">The sequence shown here is derived from an EMBL/GenBank/DDBJ whole genome shotgun (WGS) entry which is preliminary data.</text>
</comment>
<evidence type="ECO:0000256" key="1">
    <source>
        <dbReference type="ARBA" id="ARBA00001946"/>
    </source>
</evidence>
<evidence type="ECO:0000256" key="6">
    <source>
        <dbReference type="ARBA" id="ARBA00022842"/>
    </source>
</evidence>
<dbReference type="InterPro" id="IPR004274">
    <property type="entry name" value="FCP1_dom"/>
</dbReference>
<dbReference type="CDD" id="cd01813">
    <property type="entry name" value="Ubl_UBLCP1"/>
    <property type="match status" value="1"/>
</dbReference>
<evidence type="ECO:0000313" key="15">
    <source>
        <dbReference type="EMBL" id="ORZ16062.1"/>
    </source>
</evidence>
<dbReference type="PANTHER" id="PTHR48493:SF1">
    <property type="entry name" value="UBIQUITIN-LIKE DOMAIN-CONTAINING CTD PHOSPHATASE 1"/>
    <property type="match status" value="1"/>
</dbReference>
<dbReference type="PROSITE" id="PS50053">
    <property type="entry name" value="UBIQUITIN_2"/>
    <property type="match status" value="1"/>
</dbReference>
<comment type="subcellular location">
    <subcellularLocation>
        <location evidence="2">Nucleus</location>
    </subcellularLocation>
</comment>
<dbReference type="InterPro" id="IPR000626">
    <property type="entry name" value="Ubiquitin-like_dom"/>
</dbReference>
<evidence type="ECO:0000256" key="3">
    <source>
        <dbReference type="ARBA" id="ARBA00013081"/>
    </source>
</evidence>
<keyword evidence="4" id="KW-0479">Metal-binding</keyword>
<dbReference type="InParanoid" id="A0A1Y2GPF6"/>
<keyword evidence="8" id="KW-0539">Nucleus</keyword>
<dbReference type="GeneID" id="33565996"/>
<evidence type="ECO:0000256" key="5">
    <source>
        <dbReference type="ARBA" id="ARBA00022801"/>
    </source>
</evidence>
<protein>
    <recommendedName>
        <fullName evidence="3">protein-serine/threonine phosphatase</fullName>
        <ecNumber evidence="3">3.1.3.16</ecNumber>
    </recommendedName>
    <alternativeName>
        <fullName evidence="9">Nuclear proteasome inhibitor UBLCP1</fullName>
    </alternativeName>
</protein>
<keyword evidence="5" id="KW-0378">Hydrolase</keyword>
<dbReference type="SMART" id="SM00213">
    <property type="entry name" value="UBQ"/>
    <property type="match status" value="1"/>
</dbReference>
<comment type="catalytic activity">
    <reaction evidence="11">
        <text>O-phospho-L-threonyl-[protein] + H2O = L-threonyl-[protein] + phosphate</text>
        <dbReference type="Rhea" id="RHEA:47004"/>
        <dbReference type="Rhea" id="RHEA-COMP:11060"/>
        <dbReference type="Rhea" id="RHEA-COMP:11605"/>
        <dbReference type="ChEBI" id="CHEBI:15377"/>
        <dbReference type="ChEBI" id="CHEBI:30013"/>
        <dbReference type="ChEBI" id="CHEBI:43474"/>
        <dbReference type="ChEBI" id="CHEBI:61977"/>
        <dbReference type="EC" id="3.1.3.16"/>
    </reaction>
</comment>
<dbReference type="InterPro" id="IPR051658">
    <property type="entry name" value="UBLCP1"/>
</dbReference>
<dbReference type="InterPro" id="IPR036412">
    <property type="entry name" value="HAD-like_sf"/>
</dbReference>
<comment type="cofactor">
    <cofactor evidence="1">
        <name>Mg(2+)</name>
        <dbReference type="ChEBI" id="CHEBI:18420"/>
    </cofactor>
</comment>
<dbReference type="STRING" id="64571.A0A1Y2GPF6"/>
<name>A0A1Y2GPF6_9FUNG</name>
<dbReference type="GO" id="GO:0046872">
    <property type="term" value="F:metal ion binding"/>
    <property type="evidence" value="ECO:0007669"/>
    <property type="project" value="UniProtKB-KW"/>
</dbReference>
<feature type="region of interest" description="Disordered" evidence="12">
    <location>
        <begin position="1"/>
        <end position="32"/>
    </location>
</feature>
<dbReference type="SMART" id="SM00577">
    <property type="entry name" value="CPDc"/>
    <property type="match status" value="1"/>
</dbReference>
<dbReference type="InterPro" id="IPR029071">
    <property type="entry name" value="Ubiquitin-like_domsf"/>
</dbReference>
<dbReference type="Pfam" id="PF03031">
    <property type="entry name" value="NIF"/>
    <property type="match status" value="1"/>
</dbReference>
<dbReference type="Gene3D" id="3.10.20.90">
    <property type="entry name" value="Phosphatidylinositol 3-kinase Catalytic Subunit, Chain A, domain 1"/>
    <property type="match status" value="1"/>
</dbReference>
<proteinExistence type="predicted"/>
<evidence type="ECO:0000256" key="11">
    <source>
        <dbReference type="ARBA" id="ARBA00048336"/>
    </source>
</evidence>
<accession>A0A1Y2GPF6</accession>
<dbReference type="SUPFAM" id="SSF54236">
    <property type="entry name" value="Ubiquitin-like"/>
    <property type="match status" value="1"/>
</dbReference>
<keyword evidence="6" id="KW-0460">Magnesium</keyword>
<dbReference type="Gene3D" id="3.40.50.1000">
    <property type="entry name" value="HAD superfamily/HAD-like"/>
    <property type="match status" value="1"/>
</dbReference>
<dbReference type="GO" id="GO:0004722">
    <property type="term" value="F:protein serine/threonine phosphatase activity"/>
    <property type="evidence" value="ECO:0007669"/>
    <property type="project" value="UniProtKB-EC"/>
</dbReference>
<dbReference type="EC" id="3.1.3.16" evidence="3"/>
<dbReference type="PROSITE" id="PS50969">
    <property type="entry name" value="FCP1"/>
    <property type="match status" value="1"/>
</dbReference>
<dbReference type="InterPro" id="IPR023214">
    <property type="entry name" value="HAD_sf"/>
</dbReference>
<evidence type="ECO:0000259" key="13">
    <source>
        <dbReference type="PROSITE" id="PS50053"/>
    </source>
</evidence>
<comment type="catalytic activity">
    <reaction evidence="10">
        <text>O-phospho-L-seryl-[protein] + H2O = L-seryl-[protein] + phosphate</text>
        <dbReference type="Rhea" id="RHEA:20629"/>
        <dbReference type="Rhea" id="RHEA-COMP:9863"/>
        <dbReference type="Rhea" id="RHEA-COMP:11604"/>
        <dbReference type="ChEBI" id="CHEBI:15377"/>
        <dbReference type="ChEBI" id="CHEBI:29999"/>
        <dbReference type="ChEBI" id="CHEBI:43474"/>
        <dbReference type="ChEBI" id="CHEBI:83421"/>
        <dbReference type="EC" id="3.1.3.16"/>
    </reaction>
</comment>
<evidence type="ECO:0000256" key="2">
    <source>
        <dbReference type="ARBA" id="ARBA00004123"/>
    </source>
</evidence>
<organism evidence="15 16">
    <name type="scientific">Lobosporangium transversale</name>
    <dbReference type="NCBI Taxonomy" id="64571"/>
    <lineage>
        <taxon>Eukaryota</taxon>
        <taxon>Fungi</taxon>
        <taxon>Fungi incertae sedis</taxon>
        <taxon>Mucoromycota</taxon>
        <taxon>Mortierellomycotina</taxon>
        <taxon>Mortierellomycetes</taxon>
        <taxon>Mortierellales</taxon>
        <taxon>Mortierellaceae</taxon>
        <taxon>Lobosporangium</taxon>
    </lineage>
</organism>
<feature type="domain" description="Ubiquitin-like" evidence="13">
    <location>
        <begin position="99"/>
        <end position="168"/>
    </location>
</feature>
<evidence type="ECO:0000259" key="14">
    <source>
        <dbReference type="PROSITE" id="PS50969"/>
    </source>
</evidence>
<dbReference type="InterPro" id="IPR011943">
    <property type="entry name" value="HAD-SF_hydro_IIID"/>
</dbReference>
<evidence type="ECO:0000256" key="10">
    <source>
        <dbReference type="ARBA" id="ARBA00047761"/>
    </source>
</evidence>
<evidence type="ECO:0000313" key="16">
    <source>
        <dbReference type="Proteomes" id="UP000193648"/>
    </source>
</evidence>
<evidence type="ECO:0000256" key="4">
    <source>
        <dbReference type="ARBA" id="ARBA00022723"/>
    </source>
</evidence>
<dbReference type="NCBIfam" id="TIGR02245">
    <property type="entry name" value="HAD_IIID1"/>
    <property type="match status" value="1"/>
</dbReference>
<dbReference type="EMBL" id="MCFF01000018">
    <property type="protein sequence ID" value="ORZ16062.1"/>
    <property type="molecule type" value="Genomic_DNA"/>
</dbReference>
<dbReference type="Pfam" id="PF00240">
    <property type="entry name" value="ubiquitin"/>
    <property type="match status" value="1"/>
</dbReference>
<evidence type="ECO:0000256" key="9">
    <source>
        <dbReference type="ARBA" id="ARBA00032039"/>
    </source>
</evidence>
<sequence length="411" mass="46326">MISNSDTSPNATALVHNSASKSEAQSPAPFEESTVTTIATTMSPDQVKRFFNTDQSVDDSSDQPLSHTGLEELVPSISKESVFSALDADELNGNNKRVISLTAQWNGKKLPFEVDLDYTIGELKNKLMELTNVEPKRQKLMLVRGKFPEDHVVLSTLALKNNQTFLMMGTPEAKVIKAPEVMPDVLNDLDEDYTPDDEAFASMAQNQKSLKSTISKCKINIMNELRPGKKLLVLDLDYTLIDCKALNNSLVEVMRPGLHDFLAVCYEHYDIVIWSQTSWRALEAKVTTIGLLTHPDYKISFVMDISTMFSVLSQRDGKPFRHQVKALDIIWTKFPQYSARNTIHIDDLSRNFAMNPRSGLKISAFKNGAVSRHTDRELFHLARYLVDISKASDFKELDHKGWKSHRKNSSL</sequence>
<evidence type="ECO:0000256" key="12">
    <source>
        <dbReference type="SAM" id="MobiDB-lite"/>
    </source>
</evidence>
<dbReference type="OrthoDB" id="1711508at2759"/>
<feature type="compositionally biased region" description="Polar residues" evidence="12">
    <location>
        <begin position="1"/>
        <end position="25"/>
    </location>
</feature>